<keyword evidence="4" id="KW-0614">Plasmid</keyword>
<dbReference type="RefSeq" id="WP_065211093.1">
    <property type="nucleotide sequence ID" value="NZ_CP016179.1"/>
</dbReference>
<dbReference type="InterPro" id="IPR012931">
    <property type="entry name" value="TraG_N_Proteobacteria"/>
</dbReference>
<name>A0AAN1CU32_9VIBR</name>
<geneLocation type="plasmid" evidence="4 5">
    <name>unnamed1</name>
</geneLocation>
<gene>
    <name evidence="4" type="ORF">A6E01_19145</name>
</gene>
<keyword evidence="2" id="KW-0472">Membrane</keyword>
<organism evidence="4 5">
    <name type="scientific">Vibrio breoganii</name>
    <dbReference type="NCBI Taxonomy" id="553239"/>
    <lineage>
        <taxon>Bacteria</taxon>
        <taxon>Pseudomonadati</taxon>
        <taxon>Pseudomonadota</taxon>
        <taxon>Gammaproteobacteria</taxon>
        <taxon>Vibrionales</taxon>
        <taxon>Vibrionaceae</taxon>
        <taxon>Vibrio</taxon>
    </lineage>
</organism>
<evidence type="ECO:0000259" key="3">
    <source>
        <dbReference type="Pfam" id="PF07916"/>
    </source>
</evidence>
<keyword evidence="2" id="KW-1133">Transmembrane helix</keyword>
<evidence type="ECO:0000313" key="5">
    <source>
        <dbReference type="Proteomes" id="UP000092018"/>
    </source>
</evidence>
<dbReference type="Proteomes" id="UP000092018">
    <property type="component" value="Plasmid unnamed1"/>
</dbReference>
<feature type="region of interest" description="Disordered" evidence="1">
    <location>
        <begin position="543"/>
        <end position="566"/>
    </location>
</feature>
<evidence type="ECO:0000256" key="1">
    <source>
        <dbReference type="SAM" id="MobiDB-lite"/>
    </source>
</evidence>
<protein>
    <recommendedName>
        <fullName evidence="3">TraG N-terminal Proteobacteria domain-containing protein</fullName>
    </recommendedName>
</protein>
<feature type="transmembrane region" description="Helical" evidence="2">
    <location>
        <begin position="440"/>
        <end position="466"/>
    </location>
</feature>
<evidence type="ECO:0000313" key="4">
    <source>
        <dbReference type="EMBL" id="ANO35331.1"/>
    </source>
</evidence>
<dbReference type="AlphaFoldDB" id="A0AAN1CU32"/>
<dbReference type="KEGG" id="vbr:A6E01_19145"/>
<accession>A0AAN1CU32</accession>
<sequence length="566" mass="60389">MIISEASALYLIPFGMTLGANAYELLAQTNLYLVPIIFIIIAESMSSRAQGLDEGSPASLALRNIEVRLLSVFFILWLCVMPLSSAPSYEFKKYSCAVDNSVMQGARTVEDVRPATDLTIFGNHNTSLMFGLVNNISQALNGALISQIPCSQGADLSYLSRLVDLAVPGNRTVRAQAATFHETCYVPAVKALERAQSTNSMGSVPRPDDNSLTLMAQKQYFGFNSPQMRMIYQNALQNGAVSEMYMTVPENWLGESTPGSLQSCATVAGELDDAIYLSLDESFEAGASIGNDGTGGGMGTTTVDVQRILRDFFNLYGQVTDVDVRRELTQLGYVNSLADSSLLQTDEGKLLGQQASAWTKKSVDTLTDITTAERVAGIGSAGQALKSGLLNVGGAYFAVKQSIISSGAMYLIPLGVSVIQSVILAMGALIIVLSGYKPKVVFSLALTYFTITLVPFWLNVGVYLQTILVSYGSQPDVESKYFSNEIIGYIFILGTPALWVAIMQTVGSAAAGGFASVASAANSIGENAIAGAQLGTSQVKKGFAAGEAQQRKSEKEEKMRLGRGNT</sequence>
<evidence type="ECO:0000256" key="2">
    <source>
        <dbReference type="SAM" id="Phobius"/>
    </source>
</evidence>
<keyword evidence="2" id="KW-0812">Transmembrane</keyword>
<feature type="transmembrane region" description="Helical" evidence="2">
    <location>
        <begin position="486"/>
        <end position="506"/>
    </location>
</feature>
<dbReference type="EMBL" id="CP016179">
    <property type="protein sequence ID" value="ANO35331.1"/>
    <property type="molecule type" value="Genomic_DNA"/>
</dbReference>
<dbReference type="Pfam" id="PF07916">
    <property type="entry name" value="TraG_N"/>
    <property type="match status" value="1"/>
</dbReference>
<proteinExistence type="predicted"/>
<reference evidence="4 5" key="1">
    <citation type="submission" date="2016-06" db="EMBL/GenBank/DDBJ databases">
        <title>Adaptive Radiation by Waves of Gene Transfer Leads to Fine-Scale Resource Partitioning in Marine Microbes.</title>
        <authorList>
            <person name="Hehemann J.-H."/>
            <person name="Arevalo P."/>
            <person name="Datta M.S."/>
            <person name="Yu X."/>
            <person name="Corzett C."/>
            <person name="Henschel A."/>
            <person name="Preheim S.P."/>
            <person name="Timberlake S."/>
            <person name="Alm E.J."/>
            <person name="Polz M.F."/>
        </authorList>
    </citation>
    <scope>NUCLEOTIDE SEQUENCE [LARGE SCALE GENOMIC DNA]</scope>
    <source>
        <strain evidence="4 5">FF50</strain>
        <plasmid evidence="4 5">unnamed1</plasmid>
    </source>
</reference>
<feature type="domain" description="TraG N-terminal Proteobacteria" evidence="3">
    <location>
        <begin position="16"/>
        <end position="522"/>
    </location>
</feature>
<feature type="transmembrane region" description="Helical" evidence="2">
    <location>
        <begin position="410"/>
        <end position="433"/>
    </location>
</feature>
<feature type="compositionally biased region" description="Basic and acidic residues" evidence="1">
    <location>
        <begin position="549"/>
        <end position="560"/>
    </location>
</feature>